<reference evidence="1 2" key="1">
    <citation type="journal article" date="2023" name="IMA Fungus">
        <title>Comparative genomic study of the Penicillium genus elucidates a diverse pangenome and 15 lateral gene transfer events.</title>
        <authorList>
            <person name="Petersen C."/>
            <person name="Sorensen T."/>
            <person name="Nielsen M.R."/>
            <person name="Sondergaard T.E."/>
            <person name="Sorensen J.L."/>
            <person name="Fitzpatrick D.A."/>
            <person name="Frisvad J.C."/>
            <person name="Nielsen K.L."/>
        </authorList>
    </citation>
    <scope>NUCLEOTIDE SEQUENCE [LARGE SCALE GENOMIC DNA]</scope>
    <source>
        <strain evidence="1 2">IBT 35679</strain>
    </source>
</reference>
<proteinExistence type="predicted"/>
<organism evidence="1 2">
    <name type="scientific">Penicillium frequentans</name>
    <dbReference type="NCBI Taxonomy" id="3151616"/>
    <lineage>
        <taxon>Eukaryota</taxon>
        <taxon>Fungi</taxon>
        <taxon>Dikarya</taxon>
        <taxon>Ascomycota</taxon>
        <taxon>Pezizomycotina</taxon>
        <taxon>Eurotiomycetes</taxon>
        <taxon>Eurotiomycetidae</taxon>
        <taxon>Eurotiales</taxon>
        <taxon>Aspergillaceae</taxon>
        <taxon>Penicillium</taxon>
    </lineage>
</organism>
<comment type="caution">
    <text evidence="1">The sequence shown here is derived from an EMBL/GenBank/DDBJ whole genome shotgun (WGS) entry which is preliminary data.</text>
</comment>
<dbReference type="AlphaFoldDB" id="A0AAD6CQF4"/>
<evidence type="ECO:0000313" key="2">
    <source>
        <dbReference type="Proteomes" id="UP001220324"/>
    </source>
</evidence>
<keyword evidence="2" id="KW-1185">Reference proteome</keyword>
<evidence type="ECO:0000313" key="1">
    <source>
        <dbReference type="EMBL" id="KAJ5533142.1"/>
    </source>
</evidence>
<name>A0AAD6CQF4_9EURO</name>
<protein>
    <submittedName>
        <fullName evidence="1">Uncharacterized protein</fullName>
    </submittedName>
</protein>
<dbReference type="Proteomes" id="UP001220324">
    <property type="component" value="Unassembled WGS sequence"/>
</dbReference>
<dbReference type="EMBL" id="JAQIZZ010000007">
    <property type="protein sequence ID" value="KAJ5533142.1"/>
    <property type="molecule type" value="Genomic_DNA"/>
</dbReference>
<sequence length="415" mass="46322">MPLDKAFIEMSALEDCKMEPPIRIILQFQPDIQKDSESKLRASIPTVVEAFFDQTKPQKLNRECTHIHLPVTGDIFGSRVIVDACTGRIPAGSASDSIPLLIYIVFQENEDLSFEKAKASPFIIERIRSETNKIPWKAQTFIQQPINPVTRKSNELLATSELERDARRKGGQGGQSLQRLEMAIEAKLRLNIAGTDPGSEAAIQPEPAIHHTPVSHISLSDLPIRLLERPIRVFLLAPTDDTVATDDTVGDLRKRSTMAVKTFLKCMMGDEYQRTKTAYLVRAMNIIVQNTKETWMLMDYWIGLSKGTRNPPLLTMAYRGILQDGQMKFQPTEVDKANHSMFLTKFRFAMKGTAIIIEGTEPAACKATFTEAELIQTPLPTLTGGLSDRMATSDWVLPVCEAGSGLSSWEFITPE</sequence>
<accession>A0AAD6CQF4</accession>
<gene>
    <name evidence="1" type="ORF">N7494_009694</name>
</gene>